<gene>
    <name evidence="3" type="ORF">HHK36_016210</name>
</gene>
<comment type="similarity">
    <text evidence="1">Belongs to the RUS1 family.</text>
</comment>
<name>A0A834Z5C0_TETSI</name>
<comment type="caution">
    <text evidence="3">The sequence shown here is derived from an EMBL/GenBank/DDBJ whole genome shotgun (WGS) entry which is preliminary data.</text>
</comment>
<sequence>MPYSLKLFFPTFSFKYSRKSSRTRGFNPQIICFSRQSNIQEGEGQEAEERRVQGLRHVVLVERYGNGTAKRYVLDDDSRGQTFLVEHGSVTNGLQASNYSDKEFSWLPDIFKDFILPAGFPGSVSDDYLEYMLLQFPTNVTAWICHTLVTSSLLKKIKAIRDKLAIVSVHIDDEDMLLHTLKGLSSEYNGFKSAIRTKSEPLSLEELHALLRAEEEAIEANHSLASQDSHFSAVAVVNN</sequence>
<organism evidence="3 4">
    <name type="scientific">Tetracentron sinense</name>
    <name type="common">Spur-leaf</name>
    <dbReference type="NCBI Taxonomy" id="13715"/>
    <lineage>
        <taxon>Eukaryota</taxon>
        <taxon>Viridiplantae</taxon>
        <taxon>Streptophyta</taxon>
        <taxon>Embryophyta</taxon>
        <taxon>Tracheophyta</taxon>
        <taxon>Spermatophyta</taxon>
        <taxon>Magnoliopsida</taxon>
        <taxon>Trochodendrales</taxon>
        <taxon>Trochodendraceae</taxon>
        <taxon>Tetracentron</taxon>
    </lineage>
</organism>
<evidence type="ECO:0000313" key="4">
    <source>
        <dbReference type="Proteomes" id="UP000655225"/>
    </source>
</evidence>
<dbReference type="EMBL" id="JABCRI010000011">
    <property type="protein sequence ID" value="KAF8397297.1"/>
    <property type="molecule type" value="Genomic_DNA"/>
</dbReference>
<accession>A0A834Z5C0</accession>
<evidence type="ECO:0000313" key="3">
    <source>
        <dbReference type="EMBL" id="KAF8397297.1"/>
    </source>
</evidence>
<dbReference type="Pfam" id="PF04884">
    <property type="entry name" value="UVB_sens_prot"/>
    <property type="match status" value="1"/>
</dbReference>
<dbReference type="InterPro" id="IPR054549">
    <property type="entry name" value="UVB_sens_RUS_dom"/>
</dbReference>
<dbReference type="Proteomes" id="UP000655225">
    <property type="component" value="Unassembled WGS sequence"/>
</dbReference>
<proteinExistence type="inferred from homology"/>
<dbReference type="PANTHER" id="PTHR12770:SF27">
    <property type="entry name" value="PROTEIN ROOT UVB SENSITIVE 5"/>
    <property type="match status" value="1"/>
</dbReference>
<keyword evidence="4" id="KW-1185">Reference proteome</keyword>
<reference evidence="3 4" key="1">
    <citation type="submission" date="2020-04" db="EMBL/GenBank/DDBJ databases">
        <title>Plant Genome Project.</title>
        <authorList>
            <person name="Zhang R.-G."/>
        </authorList>
    </citation>
    <scope>NUCLEOTIDE SEQUENCE [LARGE SCALE GENOMIC DNA]</scope>
    <source>
        <strain evidence="3">YNK0</strain>
        <tissue evidence="3">Leaf</tissue>
    </source>
</reference>
<evidence type="ECO:0000256" key="1">
    <source>
        <dbReference type="ARBA" id="ARBA00007558"/>
    </source>
</evidence>
<dbReference type="AlphaFoldDB" id="A0A834Z5C0"/>
<dbReference type="PANTHER" id="PTHR12770">
    <property type="entry name" value="RUS1 FAMILY PROTEIN C16ORF58"/>
    <property type="match status" value="1"/>
</dbReference>
<dbReference type="OrthoDB" id="364779at2759"/>
<feature type="domain" description="Protein root UVB sensitive/RUS" evidence="2">
    <location>
        <begin position="105"/>
        <end position="155"/>
    </location>
</feature>
<evidence type="ECO:0000259" key="2">
    <source>
        <dbReference type="Pfam" id="PF04884"/>
    </source>
</evidence>
<dbReference type="InterPro" id="IPR006968">
    <property type="entry name" value="RUS_fam"/>
</dbReference>
<protein>
    <recommendedName>
        <fullName evidence="2">Protein root UVB sensitive/RUS domain-containing protein</fullName>
    </recommendedName>
</protein>